<sequence>ICCSPVGKSRSRITPRALAPNAAGGAATSASLIANLNIDDSRPAHAASLVYIIRT</sequence>
<gene>
    <name evidence="1" type="ORF">CALMAC_LOCUS1635</name>
</gene>
<feature type="non-terminal residue" evidence="1">
    <location>
        <position position="1"/>
    </location>
</feature>
<accession>A0A653BJX3</accession>
<evidence type="ECO:0000313" key="2">
    <source>
        <dbReference type="Proteomes" id="UP000410492"/>
    </source>
</evidence>
<keyword evidence="2" id="KW-1185">Reference proteome</keyword>
<proteinExistence type="predicted"/>
<dbReference type="EMBL" id="CAACVG010001905">
    <property type="protein sequence ID" value="VEN35842.1"/>
    <property type="molecule type" value="Genomic_DNA"/>
</dbReference>
<organism evidence="1 2">
    <name type="scientific">Callosobruchus maculatus</name>
    <name type="common">Southern cowpea weevil</name>
    <name type="synonym">Pulse bruchid</name>
    <dbReference type="NCBI Taxonomy" id="64391"/>
    <lineage>
        <taxon>Eukaryota</taxon>
        <taxon>Metazoa</taxon>
        <taxon>Ecdysozoa</taxon>
        <taxon>Arthropoda</taxon>
        <taxon>Hexapoda</taxon>
        <taxon>Insecta</taxon>
        <taxon>Pterygota</taxon>
        <taxon>Neoptera</taxon>
        <taxon>Endopterygota</taxon>
        <taxon>Coleoptera</taxon>
        <taxon>Polyphaga</taxon>
        <taxon>Cucujiformia</taxon>
        <taxon>Chrysomeloidea</taxon>
        <taxon>Chrysomelidae</taxon>
        <taxon>Bruchinae</taxon>
        <taxon>Bruchini</taxon>
        <taxon>Callosobruchus</taxon>
    </lineage>
</organism>
<dbReference type="AlphaFoldDB" id="A0A653BJX3"/>
<evidence type="ECO:0000313" key="1">
    <source>
        <dbReference type="EMBL" id="VEN35842.1"/>
    </source>
</evidence>
<dbReference type="Proteomes" id="UP000410492">
    <property type="component" value="Unassembled WGS sequence"/>
</dbReference>
<protein>
    <submittedName>
        <fullName evidence="1">Uncharacterized protein</fullName>
    </submittedName>
</protein>
<name>A0A653BJX3_CALMS</name>
<reference evidence="1 2" key="1">
    <citation type="submission" date="2019-01" db="EMBL/GenBank/DDBJ databases">
        <authorList>
            <person name="Sayadi A."/>
        </authorList>
    </citation>
    <scope>NUCLEOTIDE SEQUENCE [LARGE SCALE GENOMIC DNA]</scope>
</reference>